<dbReference type="STRING" id="928724.SacglDRAFT_03602"/>
<gene>
    <name evidence="1" type="ORF">SacglDRAFT_03602</name>
</gene>
<reference evidence="2" key="2">
    <citation type="submission" date="2012-01" db="EMBL/GenBank/DDBJ databases">
        <title>Noncontiguous Finished sequence of chromosome of Saccharomonospora glauca K62.</title>
        <authorList>
            <consortium name="US DOE Joint Genome Institute"/>
            <person name="Lucas S."/>
            <person name="Han J."/>
            <person name="Lapidus A."/>
            <person name="Cheng J.-F."/>
            <person name="Goodwin L."/>
            <person name="Pitluck S."/>
            <person name="Peters L."/>
            <person name="Mikhailova N."/>
            <person name="Held B."/>
            <person name="Detter J.C."/>
            <person name="Han C."/>
            <person name="Tapia R."/>
            <person name="Land M."/>
            <person name="Hauser L."/>
            <person name="Kyrpides N."/>
            <person name="Ivanova N."/>
            <person name="Pagani I."/>
            <person name="Brambilla E.-M."/>
            <person name="Klenk H.-P."/>
            <person name="Woyke T."/>
        </authorList>
    </citation>
    <scope>NUCLEOTIDE SEQUENCE [LARGE SCALE GENOMIC DNA]</scope>
    <source>
        <strain evidence="2">K62</strain>
    </source>
</reference>
<dbReference type="RefSeq" id="WP_005466236.1">
    <property type="nucleotide sequence ID" value="NZ_CM001484.1"/>
</dbReference>
<evidence type="ECO:0000313" key="1">
    <source>
        <dbReference type="EMBL" id="EIF00459.1"/>
    </source>
</evidence>
<dbReference type="OrthoDB" id="5175106at2"/>
<dbReference type="eggNOG" id="ENOG5033TFY">
    <property type="taxonomic scope" value="Bacteria"/>
</dbReference>
<evidence type="ECO:0008006" key="3">
    <source>
        <dbReference type="Google" id="ProtNLM"/>
    </source>
</evidence>
<dbReference type="Proteomes" id="UP000005087">
    <property type="component" value="Chromosome"/>
</dbReference>
<protein>
    <recommendedName>
        <fullName evidence="3">SurA-like protein</fullName>
    </recommendedName>
</protein>
<reference evidence="1 2" key="1">
    <citation type="submission" date="2011-09" db="EMBL/GenBank/DDBJ databases">
        <authorList>
            <consortium name="US DOE Joint Genome Institute (JGI-PGF)"/>
            <person name="Lucas S."/>
            <person name="Han J."/>
            <person name="Lapidus A."/>
            <person name="Cheng J.-F."/>
            <person name="Goodwin L."/>
            <person name="Pitluck S."/>
            <person name="Peters L."/>
            <person name="Land M.L."/>
            <person name="Hauser L."/>
            <person name="Brambilla E."/>
            <person name="Klenk H.-P."/>
            <person name="Woyke T.J."/>
        </authorList>
    </citation>
    <scope>NUCLEOTIDE SEQUENCE [LARGE SCALE GENOMIC DNA]</scope>
    <source>
        <strain evidence="1 2">K62</strain>
    </source>
</reference>
<dbReference type="HOGENOM" id="CLU_911815_0_0_11"/>
<accession>I1D684</accession>
<dbReference type="AlphaFoldDB" id="I1D684"/>
<name>I1D684_9PSEU</name>
<organism evidence="1 2">
    <name type="scientific">Saccharomonospora glauca K62</name>
    <dbReference type="NCBI Taxonomy" id="928724"/>
    <lineage>
        <taxon>Bacteria</taxon>
        <taxon>Bacillati</taxon>
        <taxon>Actinomycetota</taxon>
        <taxon>Actinomycetes</taxon>
        <taxon>Pseudonocardiales</taxon>
        <taxon>Pseudonocardiaceae</taxon>
        <taxon>Saccharomonospora</taxon>
    </lineage>
</organism>
<sequence length="326" mass="35948">MIRTIRRPSGRSHPLRRSFGLVLTLVTAFVLTACGSGPSTVNVAAVVGERTIALDDVQSEIQWLLDHSPLAQEAQQQRRVDRISREVVRGRIVHELLTVAERRENLRVDETEVDTLIERSGGLEAAAKDIAVEPSRVRTVARDQVLLQELGEAYRDRVTVHFVGAKITESSVELTDSEAARELGRRIAADPGNVEEIVRESGHEVIDQRLSLSEALTQDPELAISAVFGAREGSVVVLQPSQQQVGWLVALIKERTVEEGTGQPSAEPIDSRLLYWVGLRQLQPIADELGVEVNPRFGVWDSVALAPAPSEDEVVGYQWESRTVQP</sequence>
<dbReference type="PROSITE" id="PS51257">
    <property type="entry name" value="PROKAR_LIPOPROTEIN"/>
    <property type="match status" value="1"/>
</dbReference>
<evidence type="ECO:0000313" key="2">
    <source>
        <dbReference type="Proteomes" id="UP000005087"/>
    </source>
</evidence>
<dbReference type="InterPro" id="IPR027304">
    <property type="entry name" value="Trigger_fact/SurA_dom_sf"/>
</dbReference>
<dbReference type="EMBL" id="CM001484">
    <property type="protein sequence ID" value="EIF00459.1"/>
    <property type="molecule type" value="Genomic_DNA"/>
</dbReference>
<proteinExistence type="predicted"/>
<dbReference type="Gene3D" id="1.10.4030.10">
    <property type="entry name" value="Porin chaperone SurA, peptide-binding domain"/>
    <property type="match status" value="1"/>
</dbReference>
<keyword evidence="2" id="KW-1185">Reference proteome</keyword>
<dbReference type="SUPFAM" id="SSF109998">
    <property type="entry name" value="Triger factor/SurA peptide-binding domain-like"/>
    <property type="match status" value="1"/>
</dbReference>